<gene>
    <name evidence="1" type="ORF">HZU44_18170</name>
</gene>
<accession>A0A7D6C416</accession>
<protein>
    <submittedName>
        <fullName evidence="1">Uncharacterized protein</fullName>
    </submittedName>
</protein>
<proteinExistence type="predicted"/>
<organism evidence="1">
    <name type="scientific">Micromonospora carbonacea</name>
    <dbReference type="NCBI Taxonomy" id="47853"/>
    <lineage>
        <taxon>Bacteria</taxon>
        <taxon>Bacillati</taxon>
        <taxon>Actinomycetota</taxon>
        <taxon>Actinomycetes</taxon>
        <taxon>Micromonosporales</taxon>
        <taxon>Micromonosporaceae</taxon>
        <taxon>Micromonospora</taxon>
    </lineage>
</organism>
<reference evidence="1" key="1">
    <citation type="submission" date="2020-08" db="EMBL/GenBank/DDBJ databases">
        <title>A bifunctional nitrone conjugated secondary metabolite targeting the ribosome.</title>
        <authorList>
            <person name="Limbrick E.M."/>
            <person name="Graf M."/>
            <person name="Derewacz D.K."/>
            <person name="Nguyen F."/>
            <person name="Spraggins J.M."/>
            <person name="Wieland M."/>
            <person name="Ynigez-Gutierrez A.E."/>
            <person name="Reisman B.J."/>
            <person name="Zinshteyn B."/>
            <person name="McCulloch K."/>
            <person name="Iverson T.M."/>
            <person name="Green R."/>
            <person name="Wilson D.N."/>
            <person name="Bachmann B.O."/>
        </authorList>
    </citation>
    <scope>NUCLEOTIDE SEQUENCE</scope>
    <source>
        <strain evidence="1">Africana</strain>
    </source>
</reference>
<sequence>MIAWIRVLLDAIAIADEEPELVGVLAEVHGEVTGLLGRSSAGGVRGDAK</sequence>
<dbReference type="EMBL" id="CP058905">
    <property type="protein sequence ID" value="QLJ96824.1"/>
    <property type="molecule type" value="Genomic_DNA"/>
</dbReference>
<name>A0A7D6C416_9ACTN</name>
<evidence type="ECO:0000313" key="1">
    <source>
        <dbReference type="EMBL" id="QLJ96824.1"/>
    </source>
</evidence>
<dbReference type="AlphaFoldDB" id="A0A7D6C416"/>